<protein>
    <recommendedName>
        <fullName evidence="1">F-box domain-containing protein</fullName>
    </recommendedName>
</protein>
<accession>A0A2G5SGI4</accession>
<sequence length="244" mass="28366">MPIPLLSFPSDLLRDIFKGCDPFDLYQLSECSKRTRKSIMTNTSKNNWKIKGNDKKIGVLCGNVRYRFIKTTTPTSYYEYSQVNRFYGDWSERVKGMFIPYPNGGFTELFVYLVDTFRIRTVNELRSPNETAPSCSFDQYLELMRSVIDRELDVERLCCDTKGDKCAIANFMELSNQINVTEAFHCDQPFPPGFQHQFTRFPIQILLKGASTISKIFEIFISIDAEFWVRKKTLLDNSPKITRS</sequence>
<dbReference type="PROSITE" id="PS50181">
    <property type="entry name" value="FBOX"/>
    <property type="match status" value="1"/>
</dbReference>
<dbReference type="PANTHER" id="PTHR21503:SF52">
    <property type="entry name" value="F-BOX DOMAIN-CONTAINING PROTEIN"/>
    <property type="match status" value="1"/>
</dbReference>
<proteinExistence type="predicted"/>
<evidence type="ECO:0000259" key="1">
    <source>
        <dbReference type="PROSITE" id="PS50181"/>
    </source>
</evidence>
<dbReference type="Proteomes" id="UP000230233">
    <property type="component" value="Unassembled WGS sequence"/>
</dbReference>
<organism evidence="2 3">
    <name type="scientific">Caenorhabditis nigoni</name>
    <dbReference type="NCBI Taxonomy" id="1611254"/>
    <lineage>
        <taxon>Eukaryota</taxon>
        <taxon>Metazoa</taxon>
        <taxon>Ecdysozoa</taxon>
        <taxon>Nematoda</taxon>
        <taxon>Chromadorea</taxon>
        <taxon>Rhabditida</taxon>
        <taxon>Rhabditina</taxon>
        <taxon>Rhabditomorpha</taxon>
        <taxon>Rhabditoidea</taxon>
        <taxon>Rhabditidae</taxon>
        <taxon>Peloderinae</taxon>
        <taxon>Caenorhabditis</taxon>
    </lineage>
</organism>
<dbReference type="AlphaFoldDB" id="A0A2G5SGI4"/>
<reference evidence="3" key="1">
    <citation type="submission" date="2017-10" db="EMBL/GenBank/DDBJ databases">
        <title>Rapid genome shrinkage in a self-fertile nematode reveals novel sperm competition proteins.</title>
        <authorList>
            <person name="Yin D."/>
            <person name="Schwarz E.M."/>
            <person name="Thomas C.G."/>
            <person name="Felde R.L."/>
            <person name="Korf I.F."/>
            <person name="Cutter A.D."/>
            <person name="Schartner C.M."/>
            <person name="Ralston E.J."/>
            <person name="Meyer B.J."/>
            <person name="Haag E.S."/>
        </authorList>
    </citation>
    <scope>NUCLEOTIDE SEQUENCE [LARGE SCALE GENOMIC DNA]</scope>
    <source>
        <strain evidence="3">JU1422</strain>
    </source>
</reference>
<dbReference type="EMBL" id="PDUG01000008">
    <property type="protein sequence ID" value="PIC14137.1"/>
    <property type="molecule type" value="Genomic_DNA"/>
</dbReference>
<evidence type="ECO:0000313" key="2">
    <source>
        <dbReference type="EMBL" id="PIC14137.1"/>
    </source>
</evidence>
<name>A0A2G5SGI4_9PELO</name>
<keyword evidence="3" id="KW-1185">Reference proteome</keyword>
<comment type="caution">
    <text evidence="2">The sequence shown here is derived from an EMBL/GenBank/DDBJ whole genome shotgun (WGS) entry which is preliminary data.</text>
</comment>
<feature type="domain" description="F-box" evidence="1">
    <location>
        <begin position="2"/>
        <end position="51"/>
    </location>
</feature>
<dbReference type="InterPro" id="IPR001810">
    <property type="entry name" value="F-box_dom"/>
</dbReference>
<dbReference type="Pfam" id="PF00646">
    <property type="entry name" value="F-box"/>
    <property type="match status" value="1"/>
</dbReference>
<evidence type="ECO:0000313" key="3">
    <source>
        <dbReference type="Proteomes" id="UP000230233"/>
    </source>
</evidence>
<gene>
    <name evidence="2" type="ORF">B9Z55_027151</name>
</gene>
<dbReference type="PANTHER" id="PTHR21503">
    <property type="entry name" value="F-BOX-CONTAINING HYPOTHETICAL PROTEIN C.ELEGANS"/>
    <property type="match status" value="1"/>
</dbReference>